<dbReference type="RefSeq" id="WP_377319040.1">
    <property type="nucleotide sequence ID" value="NZ_JBHUIY010000061.1"/>
</dbReference>
<proteinExistence type="predicted"/>
<keyword evidence="3" id="KW-1185">Reference proteome</keyword>
<sequence>MTPSPAPPVSLPPALRLRIKALLESGLSPEEVVARLAEPGLGPADPATGPAAALGAAVETVATERQAAAAPPPRPEAPGGGTVSLRNDAKRLLSVLAGALQARERGAVIEFIAARRGEGTSTIARDFARVAAQNSDRPVLLLDLDWVNPSQYDHFQRAATADGAPGPAIDLGFDPALLLRYTDRTLPQPLARTAVTLHRIGATALHVSRIGPAAPGAAPSGGGQGFPAFWDRVRATVGLTVIDAPPVFGSFDGLAVSTTADKVVVVIEAESTRIPIAQELIGRLNGQGADIAGIVFNKRRVYIPRFIYRWL</sequence>
<dbReference type="EMBL" id="JBHUIY010000061">
    <property type="protein sequence ID" value="MFD2235659.1"/>
    <property type="molecule type" value="Genomic_DNA"/>
</dbReference>
<dbReference type="InterPro" id="IPR050445">
    <property type="entry name" value="Bact_polysacc_biosynth/exp"/>
</dbReference>
<feature type="region of interest" description="Disordered" evidence="1">
    <location>
        <begin position="62"/>
        <end position="84"/>
    </location>
</feature>
<evidence type="ECO:0000313" key="3">
    <source>
        <dbReference type="Proteomes" id="UP001597296"/>
    </source>
</evidence>
<reference evidence="3" key="1">
    <citation type="journal article" date="2019" name="Int. J. Syst. Evol. Microbiol.">
        <title>The Global Catalogue of Microorganisms (GCM) 10K type strain sequencing project: providing services to taxonomists for standard genome sequencing and annotation.</title>
        <authorList>
            <consortium name="The Broad Institute Genomics Platform"/>
            <consortium name="The Broad Institute Genome Sequencing Center for Infectious Disease"/>
            <person name="Wu L."/>
            <person name="Ma J."/>
        </authorList>
    </citation>
    <scope>NUCLEOTIDE SEQUENCE [LARGE SCALE GENOMIC DNA]</scope>
    <source>
        <strain evidence="3">KCTC 15012</strain>
    </source>
</reference>
<evidence type="ECO:0000313" key="2">
    <source>
        <dbReference type="EMBL" id="MFD2235659.1"/>
    </source>
</evidence>
<evidence type="ECO:0008006" key="4">
    <source>
        <dbReference type="Google" id="ProtNLM"/>
    </source>
</evidence>
<gene>
    <name evidence="2" type="ORF">ACFSNB_17815</name>
</gene>
<dbReference type="PANTHER" id="PTHR32309">
    <property type="entry name" value="TYROSINE-PROTEIN KINASE"/>
    <property type="match status" value="1"/>
</dbReference>
<dbReference type="PANTHER" id="PTHR32309:SF13">
    <property type="entry name" value="FERRIC ENTEROBACTIN TRANSPORT PROTEIN FEPE"/>
    <property type="match status" value="1"/>
</dbReference>
<organism evidence="2 3">
    <name type="scientific">Phaeospirillum tilakii</name>
    <dbReference type="NCBI Taxonomy" id="741673"/>
    <lineage>
        <taxon>Bacteria</taxon>
        <taxon>Pseudomonadati</taxon>
        <taxon>Pseudomonadota</taxon>
        <taxon>Alphaproteobacteria</taxon>
        <taxon>Rhodospirillales</taxon>
        <taxon>Rhodospirillaceae</taxon>
        <taxon>Phaeospirillum</taxon>
    </lineage>
</organism>
<accession>A0ABW5CEH9</accession>
<comment type="caution">
    <text evidence="2">The sequence shown here is derived from an EMBL/GenBank/DDBJ whole genome shotgun (WGS) entry which is preliminary data.</text>
</comment>
<dbReference type="InterPro" id="IPR027417">
    <property type="entry name" value="P-loop_NTPase"/>
</dbReference>
<evidence type="ECO:0000256" key="1">
    <source>
        <dbReference type="SAM" id="MobiDB-lite"/>
    </source>
</evidence>
<dbReference type="Proteomes" id="UP001597296">
    <property type="component" value="Unassembled WGS sequence"/>
</dbReference>
<name>A0ABW5CEH9_9PROT</name>
<protein>
    <recommendedName>
        <fullName evidence="4">Chromosome partitioning ATPase, Mrp family, contains Fe-S cluster</fullName>
    </recommendedName>
</protein>
<dbReference type="SUPFAM" id="SSF52540">
    <property type="entry name" value="P-loop containing nucleoside triphosphate hydrolases"/>
    <property type="match status" value="1"/>
</dbReference>
<dbReference type="Gene3D" id="3.40.50.300">
    <property type="entry name" value="P-loop containing nucleotide triphosphate hydrolases"/>
    <property type="match status" value="1"/>
</dbReference>